<evidence type="ECO:0000256" key="5">
    <source>
        <dbReference type="ARBA" id="ARBA00022989"/>
    </source>
</evidence>
<dbReference type="GO" id="GO:0005886">
    <property type="term" value="C:plasma membrane"/>
    <property type="evidence" value="ECO:0007669"/>
    <property type="project" value="UniProtKB-SubCell"/>
</dbReference>
<dbReference type="InterPro" id="IPR003918">
    <property type="entry name" value="NADH_UbQ_OxRdtase"/>
</dbReference>
<dbReference type="RefSeq" id="WP_037307665.1">
    <property type="nucleotide sequence ID" value="NZ_FOWS01000003.1"/>
</dbReference>
<dbReference type="GO" id="GO:0008137">
    <property type="term" value="F:NADH dehydrogenase (ubiquinone) activity"/>
    <property type="evidence" value="ECO:0007669"/>
    <property type="project" value="InterPro"/>
</dbReference>
<keyword evidence="4 7" id="KW-0812">Transmembrane</keyword>
<feature type="transmembrane region" description="Helical" evidence="8">
    <location>
        <begin position="306"/>
        <end position="327"/>
    </location>
</feature>
<evidence type="ECO:0000256" key="4">
    <source>
        <dbReference type="ARBA" id="ARBA00022692"/>
    </source>
</evidence>
<dbReference type="Pfam" id="PF00361">
    <property type="entry name" value="Proton_antipo_M"/>
    <property type="match status" value="1"/>
</dbReference>
<evidence type="ECO:0000256" key="8">
    <source>
        <dbReference type="SAM" id="Phobius"/>
    </source>
</evidence>
<dbReference type="InterPro" id="IPR001750">
    <property type="entry name" value="ND/Mrp_TM"/>
</dbReference>
<feature type="domain" description="NADH:quinone oxidoreductase/Mrp antiporter transmembrane" evidence="9">
    <location>
        <begin position="123"/>
        <end position="394"/>
    </location>
</feature>
<feature type="transmembrane region" description="Helical" evidence="8">
    <location>
        <begin position="104"/>
        <end position="123"/>
    </location>
</feature>
<dbReference type="PANTHER" id="PTHR42703">
    <property type="entry name" value="NADH DEHYDROGENASE"/>
    <property type="match status" value="1"/>
</dbReference>
<organism evidence="10 11">
    <name type="scientific">Saccharomonospora viridis</name>
    <dbReference type="NCBI Taxonomy" id="1852"/>
    <lineage>
        <taxon>Bacteria</taxon>
        <taxon>Bacillati</taxon>
        <taxon>Actinomycetota</taxon>
        <taxon>Actinomycetes</taxon>
        <taxon>Pseudonocardiales</taxon>
        <taxon>Pseudonocardiaceae</taxon>
        <taxon>Saccharomonospora</taxon>
    </lineage>
</organism>
<evidence type="ECO:0000313" key="10">
    <source>
        <dbReference type="EMBL" id="KHF45989.1"/>
    </source>
</evidence>
<sequence>MTTLSVALALPWVAGIVLVGFDGRRPIIAWLTVAALAANLAVLLLLAFDVLTRGDTQLVTGDWPAGVGIVLRADALGITFALLSVFVLLIATTAEAINGVRVRTFPGLAVLLSAGLSGLFLTYDVFNFYVFFELSMTVSYVLTAYGGRTRQLRAALVFTAVNLLGSFLFLLAVAGTYRVTGTLLMSDVAAHMDQVSDHASLLIALGFFVAFSVKVGLFPFHFWLPTVYAGTRPAVAAILSGAVANIGSYGLLRFGVGMFEEQLRLAAVVVIALGAASIVYGALLAVSRGDPAEMLAYSTIGQIGYVLVAIGVGGVVGLTAAVLYSVVNGLNKTLLFLGVGMRGKLVAAAFVIGAFSVAGIPPAVGFIGKLEMFRTAIAASNPTLVVLLFVGSSLSLIYLFQVYQRVFWHKNASTGNLAGGGASSWAPERTSPLPLRTLTLVLALIVLAAGLWPEPLLQLSGNAADALIRR</sequence>
<keyword evidence="6 8" id="KW-0472">Membrane</keyword>
<accession>A0A837DDI5</accession>
<dbReference type="OrthoDB" id="9811798at2"/>
<keyword evidence="3" id="KW-1003">Cell membrane</keyword>
<dbReference type="PRINTS" id="PR01437">
    <property type="entry name" value="NUOXDRDTASE4"/>
</dbReference>
<evidence type="ECO:0000256" key="7">
    <source>
        <dbReference type="RuleBase" id="RU000320"/>
    </source>
</evidence>
<proteinExistence type="inferred from homology"/>
<feature type="transmembrane region" description="Helical" evidence="8">
    <location>
        <begin position="234"/>
        <end position="252"/>
    </location>
</feature>
<feature type="transmembrane region" description="Helical" evidence="8">
    <location>
        <begin position="264"/>
        <end position="286"/>
    </location>
</feature>
<evidence type="ECO:0000256" key="6">
    <source>
        <dbReference type="ARBA" id="ARBA00023136"/>
    </source>
</evidence>
<dbReference type="PANTHER" id="PTHR42703:SF1">
    <property type="entry name" value="NA(+)_H(+) ANTIPORTER SUBUNIT D1"/>
    <property type="match status" value="1"/>
</dbReference>
<feature type="transmembrane region" description="Helical" evidence="8">
    <location>
        <begin position="379"/>
        <end position="400"/>
    </location>
</feature>
<feature type="transmembrane region" description="Helical" evidence="8">
    <location>
        <begin position="154"/>
        <end position="179"/>
    </location>
</feature>
<name>A0A837DDI5_9PSEU</name>
<feature type="transmembrane region" description="Helical" evidence="8">
    <location>
        <begin position="6"/>
        <end position="21"/>
    </location>
</feature>
<evidence type="ECO:0000256" key="1">
    <source>
        <dbReference type="ARBA" id="ARBA00004651"/>
    </source>
</evidence>
<protein>
    <submittedName>
        <fullName evidence="10">Oxidoreductase</fullName>
    </submittedName>
</protein>
<dbReference type="AlphaFoldDB" id="A0A837DDI5"/>
<evidence type="ECO:0000256" key="2">
    <source>
        <dbReference type="ARBA" id="ARBA00005346"/>
    </source>
</evidence>
<feature type="transmembrane region" description="Helical" evidence="8">
    <location>
        <begin position="347"/>
        <end position="367"/>
    </location>
</feature>
<dbReference type="Proteomes" id="UP000030848">
    <property type="component" value="Unassembled WGS sequence"/>
</dbReference>
<gene>
    <name evidence="10" type="ORF">MINT15_02900</name>
</gene>
<evidence type="ECO:0000313" key="11">
    <source>
        <dbReference type="Proteomes" id="UP000030848"/>
    </source>
</evidence>
<comment type="caution">
    <text evidence="10">The sequence shown here is derived from an EMBL/GenBank/DDBJ whole genome shotgun (WGS) entry which is preliminary data.</text>
</comment>
<dbReference type="EMBL" id="JRZE01000001">
    <property type="protein sequence ID" value="KHF45989.1"/>
    <property type="molecule type" value="Genomic_DNA"/>
</dbReference>
<feature type="transmembrane region" description="Helical" evidence="8">
    <location>
        <begin position="199"/>
        <end position="222"/>
    </location>
</feature>
<evidence type="ECO:0000256" key="3">
    <source>
        <dbReference type="ARBA" id="ARBA00022475"/>
    </source>
</evidence>
<keyword evidence="5 8" id="KW-1133">Transmembrane helix</keyword>
<dbReference type="GO" id="GO:0042773">
    <property type="term" value="P:ATP synthesis coupled electron transport"/>
    <property type="evidence" value="ECO:0007669"/>
    <property type="project" value="InterPro"/>
</dbReference>
<feature type="transmembrane region" description="Helical" evidence="8">
    <location>
        <begin position="28"/>
        <end position="48"/>
    </location>
</feature>
<comment type="subcellular location">
    <subcellularLocation>
        <location evidence="1">Cell membrane</location>
        <topology evidence="1">Multi-pass membrane protein</topology>
    </subcellularLocation>
    <subcellularLocation>
        <location evidence="7">Membrane</location>
        <topology evidence="7">Multi-pass membrane protein</topology>
    </subcellularLocation>
</comment>
<feature type="transmembrane region" description="Helical" evidence="8">
    <location>
        <begin position="68"/>
        <end position="92"/>
    </location>
</feature>
<reference evidence="10 11" key="1">
    <citation type="submission" date="2014-10" db="EMBL/GenBank/DDBJ databases">
        <title>Genome sequence of Micropolyspora internatus JCM3315.</title>
        <authorList>
            <person name="Shin S.-K."/>
            <person name="Yi H."/>
        </authorList>
    </citation>
    <scope>NUCLEOTIDE SEQUENCE [LARGE SCALE GENOMIC DNA]</scope>
    <source>
        <strain evidence="10 11">JCM 3315</strain>
    </source>
</reference>
<comment type="similarity">
    <text evidence="2">Belongs to the CPA3 antiporters (TC 2.A.63) subunit D family.</text>
</comment>
<dbReference type="InterPro" id="IPR050586">
    <property type="entry name" value="CPA3_Na-H_Antiporter_D"/>
</dbReference>
<evidence type="ECO:0000259" key="9">
    <source>
        <dbReference type="Pfam" id="PF00361"/>
    </source>
</evidence>